<comment type="subunit">
    <text evidence="6">Forms polymers.</text>
</comment>
<keyword evidence="2 6" id="KW-0547">Nucleotide-binding</keyword>
<dbReference type="PANTHER" id="PTHR42749">
    <property type="entry name" value="CELL SHAPE-DETERMINING PROTEIN MREB"/>
    <property type="match status" value="1"/>
</dbReference>
<evidence type="ECO:0000256" key="2">
    <source>
        <dbReference type="ARBA" id="ARBA00022741"/>
    </source>
</evidence>
<evidence type="ECO:0000256" key="5">
    <source>
        <dbReference type="ARBA" id="ARBA00023458"/>
    </source>
</evidence>
<dbReference type="Gene3D" id="3.30.420.40">
    <property type="match status" value="3"/>
</dbReference>
<dbReference type="GO" id="GO:0008360">
    <property type="term" value="P:regulation of cell shape"/>
    <property type="evidence" value="ECO:0007669"/>
    <property type="project" value="UniProtKB-UniRule"/>
</dbReference>
<evidence type="ECO:0000256" key="4">
    <source>
        <dbReference type="ARBA" id="ARBA00022960"/>
    </source>
</evidence>
<dbReference type="KEGG" id="tpt:Tpet_0330"/>
<evidence type="ECO:0000256" key="3">
    <source>
        <dbReference type="ARBA" id="ARBA00022840"/>
    </source>
</evidence>
<dbReference type="eggNOG" id="COG1077">
    <property type="taxonomic scope" value="Bacteria"/>
</dbReference>
<evidence type="ECO:0000256" key="1">
    <source>
        <dbReference type="ARBA" id="ARBA00022490"/>
    </source>
</evidence>
<dbReference type="GO" id="GO:0005524">
    <property type="term" value="F:ATP binding"/>
    <property type="evidence" value="ECO:0007669"/>
    <property type="project" value="UniProtKB-KW"/>
</dbReference>
<evidence type="ECO:0000313" key="8">
    <source>
        <dbReference type="Proteomes" id="UP000006558"/>
    </source>
</evidence>
<reference evidence="7 8" key="2">
    <citation type="journal article" date="2009" name="Proc. Natl. Acad. Sci. U.S.A.">
        <title>On the chimeric nature, thermophilic origin, and phylogenetic placement of the Thermotogales.</title>
        <authorList>
            <person name="Zhaxybayeva O."/>
            <person name="Swithers K.S."/>
            <person name="Lapierre P."/>
            <person name="Fournier G.P."/>
            <person name="Bickhart D.M."/>
            <person name="DeBoy R.T."/>
            <person name="Nelson K.E."/>
            <person name="Nesbo C.L."/>
            <person name="Doolittle W.F."/>
            <person name="Gogarten J.P."/>
            <person name="Noll K.M."/>
        </authorList>
    </citation>
    <scope>NUCLEOTIDE SEQUENCE [LARGE SCALE GENOMIC DNA]</scope>
    <source>
        <strain evidence="8">ATCC BAA-488 / DSM 13995 / JCM 10881 / RKU-1</strain>
    </source>
</reference>
<dbReference type="InterPro" id="IPR056546">
    <property type="entry name" value="MreB_MamK-like"/>
</dbReference>
<dbReference type="SMR" id="A5IJI6"/>
<name>A5IJI6_THEP1</name>
<dbReference type="GO" id="GO:0005737">
    <property type="term" value="C:cytoplasm"/>
    <property type="evidence" value="ECO:0007669"/>
    <property type="project" value="UniProtKB-SubCell"/>
</dbReference>
<dbReference type="SUPFAM" id="SSF53067">
    <property type="entry name" value="Actin-like ATPase domain"/>
    <property type="match status" value="2"/>
</dbReference>
<dbReference type="Pfam" id="PF06723">
    <property type="entry name" value="MreB_Mbl"/>
    <property type="match status" value="1"/>
</dbReference>
<feature type="binding site" evidence="6">
    <location>
        <begin position="286"/>
        <end position="289"/>
    </location>
    <ligand>
        <name>ATP</name>
        <dbReference type="ChEBI" id="CHEBI:30616"/>
    </ligand>
</feature>
<gene>
    <name evidence="6" type="primary">mreB</name>
    <name evidence="7" type="ordered locus">Tpet_0330</name>
</gene>
<reference evidence="8" key="1">
    <citation type="submission" date="2007-05" db="EMBL/GenBank/DDBJ databases">
        <title>Complete sequence of Thermotoga petrophila RKU-1.</title>
        <authorList>
            <consortium name="US DOE Joint Genome Institute"/>
            <person name="Copeland A."/>
            <person name="Lucas S."/>
            <person name="Lapidus A."/>
            <person name="Barry K."/>
            <person name="Glavina del Rio T."/>
            <person name="Dalin E."/>
            <person name="Tice H."/>
            <person name="Pitluck S."/>
            <person name="Sims D."/>
            <person name="Brettin T."/>
            <person name="Bruce D."/>
            <person name="Detter J.C."/>
            <person name="Han C."/>
            <person name="Tapia R."/>
            <person name="Schmutz J."/>
            <person name="Larimer F."/>
            <person name="Land M."/>
            <person name="Hauser L."/>
            <person name="Kyrpides N."/>
            <person name="Mikhailova N."/>
            <person name="Nelson K."/>
            <person name="Gogarten J.P."/>
            <person name="Noll K."/>
            <person name="Richardson P."/>
        </authorList>
    </citation>
    <scope>NUCLEOTIDE SEQUENCE [LARGE SCALE GENOMIC DNA]</scope>
    <source>
        <strain evidence="8">ATCC BAA-488 / DSM 13995 / JCM 10881 / RKU-1</strain>
    </source>
</reference>
<keyword evidence="4 6" id="KW-0133">Cell shape</keyword>
<feature type="binding site" evidence="6">
    <location>
        <begin position="12"/>
        <end position="14"/>
    </location>
    <ligand>
        <name>ATP</name>
        <dbReference type="ChEBI" id="CHEBI:30616"/>
    </ligand>
</feature>
<dbReference type="HOGENOM" id="CLU_052037_0_0_0"/>
<evidence type="ECO:0000256" key="6">
    <source>
        <dbReference type="HAMAP-Rule" id="MF_02207"/>
    </source>
</evidence>
<dbReference type="PRINTS" id="PR01652">
    <property type="entry name" value="SHAPEPROTEIN"/>
</dbReference>
<feature type="binding site" evidence="6">
    <location>
        <begin position="204"/>
        <end position="207"/>
    </location>
    <ligand>
        <name>ATP</name>
        <dbReference type="ChEBI" id="CHEBI:30616"/>
    </ligand>
</feature>
<dbReference type="AlphaFoldDB" id="A5IJI6"/>
<dbReference type="NCBIfam" id="TIGR00904">
    <property type="entry name" value="mreB"/>
    <property type="match status" value="1"/>
</dbReference>
<dbReference type="Proteomes" id="UP000006558">
    <property type="component" value="Chromosome"/>
</dbReference>
<evidence type="ECO:0000313" key="7">
    <source>
        <dbReference type="EMBL" id="ABQ46359.1"/>
    </source>
</evidence>
<dbReference type="RefSeq" id="WP_010865154.1">
    <property type="nucleotide sequence ID" value="NC_009486.1"/>
</dbReference>
<keyword evidence="3 6" id="KW-0067">ATP-binding</keyword>
<dbReference type="EMBL" id="CP000702">
    <property type="protein sequence ID" value="ABQ46359.1"/>
    <property type="molecule type" value="Genomic_DNA"/>
</dbReference>
<organism evidence="7 8">
    <name type="scientific">Thermotoga petrophila (strain ATCC BAA-488 / DSM 13995 / JCM 10881 / RKU-1)</name>
    <dbReference type="NCBI Taxonomy" id="390874"/>
    <lineage>
        <taxon>Bacteria</taxon>
        <taxon>Thermotogati</taxon>
        <taxon>Thermotogota</taxon>
        <taxon>Thermotogae</taxon>
        <taxon>Thermotogales</taxon>
        <taxon>Thermotogaceae</taxon>
        <taxon>Thermotoga</taxon>
    </lineage>
</organism>
<accession>A5IJI6</accession>
<proteinExistence type="inferred from homology"/>
<dbReference type="InterPro" id="IPR004753">
    <property type="entry name" value="MreB"/>
</dbReference>
<dbReference type="STRING" id="390874.Tpet_0330"/>
<protein>
    <recommendedName>
        <fullName evidence="6">Cell shape-determining protein MreB</fullName>
    </recommendedName>
</protein>
<dbReference type="GO" id="GO:0000902">
    <property type="term" value="P:cell morphogenesis"/>
    <property type="evidence" value="ECO:0007669"/>
    <property type="project" value="InterPro"/>
</dbReference>
<comment type="function">
    <text evidence="6">Forms membrane-associated dynamic filaments that are essential for cell shape determination. Acts by regulating cell wall synthesis and cell elongation, and thus cell shape. A feedback loop between cell geometry and MreB localization may maintain elongated cell shape by targeting cell wall growth to regions of negative cell wall curvature.</text>
</comment>
<feature type="binding site" evidence="6">
    <location>
        <begin position="156"/>
        <end position="158"/>
    </location>
    <ligand>
        <name>ATP</name>
        <dbReference type="ChEBI" id="CHEBI:30616"/>
    </ligand>
</feature>
<dbReference type="CDD" id="cd10225">
    <property type="entry name" value="ASKHA_NBD_MreB-like"/>
    <property type="match status" value="1"/>
</dbReference>
<comment type="similarity">
    <text evidence="5 6">Belongs to the FtsA/MreB family.</text>
</comment>
<dbReference type="InterPro" id="IPR043129">
    <property type="entry name" value="ATPase_NBD"/>
</dbReference>
<dbReference type="HAMAP" id="MF_02207">
    <property type="entry name" value="MreB"/>
    <property type="match status" value="1"/>
</dbReference>
<comment type="subcellular location">
    <subcellularLocation>
        <location evidence="6">Cytoplasm</location>
    </subcellularLocation>
    <text evidence="6">Membrane-associated.</text>
</comment>
<sequence>MLRKDIGIDLGTANTLVFLRGKGIVVNEPSVIAIDSTTGEILKVGLEAKNMIGKTPATIKAIRPMRDGVIADYTVALVMLRYFINKAKGGMNLFKPRVVIGVPIGITDVERRAILDAGLEAGASKVFLIEEPMAAAIGSNLNVEEPSGNMVVDIGGGTTEVAVISLGSIVTWESIRIAGDEMDEAIVQYVRETYRVAIGERTAERVKIEIGNVFPSKENDELETTVSGIDLSTGLPRKLTLKGGEVREALRSVVVAIVESVRTTLEKTPPELVSDIIERGIFLTGGGSLLRGLDTLLQKETGISVIRSEEPLTAVAKGAGMVLDKVNILKKLQGAG</sequence>
<dbReference type="NCBIfam" id="NF010539">
    <property type="entry name" value="PRK13927.1"/>
    <property type="match status" value="1"/>
</dbReference>
<dbReference type="PANTHER" id="PTHR42749:SF1">
    <property type="entry name" value="CELL SHAPE-DETERMINING PROTEIN MREB"/>
    <property type="match status" value="1"/>
</dbReference>
<keyword evidence="1 6" id="KW-0963">Cytoplasm</keyword>